<evidence type="ECO:0000313" key="4">
    <source>
        <dbReference type="Proteomes" id="UP001589576"/>
    </source>
</evidence>
<dbReference type="SUPFAM" id="SSF55008">
    <property type="entry name" value="HMA, heavy metal-associated domain"/>
    <property type="match status" value="1"/>
</dbReference>
<dbReference type="Pfam" id="PF11827">
    <property type="entry name" value="DUF3347"/>
    <property type="match status" value="1"/>
</dbReference>
<organism evidence="3 4">
    <name type="scientific">Flavobacterium paronense</name>
    <dbReference type="NCBI Taxonomy" id="1392775"/>
    <lineage>
        <taxon>Bacteria</taxon>
        <taxon>Pseudomonadati</taxon>
        <taxon>Bacteroidota</taxon>
        <taxon>Flavobacteriia</taxon>
        <taxon>Flavobacteriales</taxon>
        <taxon>Flavobacteriaceae</taxon>
        <taxon>Flavobacterium</taxon>
    </lineage>
</organism>
<dbReference type="Proteomes" id="UP001589576">
    <property type="component" value="Unassembled WGS sequence"/>
</dbReference>
<protein>
    <submittedName>
        <fullName evidence="3">DUF3347 domain-containing protein</fullName>
    </submittedName>
</protein>
<sequence length="284" mass="32113">MNSLNKIMMAILVLLSGISNAQIKNTKTESVKIYGNCGMCKTKIEKAGNLKNISHVDWNEDTKMATLTYDENKTNQDEILKRIALVGYDSDKFLAPADVYSKLPGCCQYDREAKVPVKTPIKVDAISRETVLVEDNHNPMSENQESNQLQSVFDNYFSLKDALVKTDAKTTASKANELLTSIETVKMEALKMDVHMVWMKVLKDLKADAKSISETQDIKKQRDSFKSLSKNTYELIKVSKPTEPVYYQYCPMQDANWLSKENAVKNPYYGSQMLTCGKTVETIK</sequence>
<comment type="caution">
    <text evidence="3">The sequence shown here is derived from an EMBL/GenBank/DDBJ whole genome shotgun (WGS) entry which is preliminary data.</text>
</comment>
<dbReference type="RefSeq" id="WP_290285795.1">
    <property type="nucleotide sequence ID" value="NZ_JAUFQN010000019.1"/>
</dbReference>
<evidence type="ECO:0000256" key="1">
    <source>
        <dbReference type="SAM" id="SignalP"/>
    </source>
</evidence>
<dbReference type="Gene3D" id="3.30.70.100">
    <property type="match status" value="1"/>
</dbReference>
<evidence type="ECO:0000259" key="2">
    <source>
        <dbReference type="Pfam" id="PF11827"/>
    </source>
</evidence>
<gene>
    <name evidence="3" type="ORF">ACFFUU_02635</name>
</gene>
<feature type="chain" id="PRO_5046987581" evidence="1">
    <location>
        <begin position="22"/>
        <end position="284"/>
    </location>
</feature>
<dbReference type="InterPro" id="IPR021782">
    <property type="entry name" value="DUF3347"/>
</dbReference>
<dbReference type="EMBL" id="JBHMFB010000007">
    <property type="protein sequence ID" value="MFB9088489.1"/>
    <property type="molecule type" value="Genomic_DNA"/>
</dbReference>
<accession>A0ABV5GBN7</accession>
<feature type="signal peptide" evidence="1">
    <location>
        <begin position="1"/>
        <end position="21"/>
    </location>
</feature>
<proteinExistence type="predicted"/>
<reference evidence="3 4" key="1">
    <citation type="submission" date="2024-09" db="EMBL/GenBank/DDBJ databases">
        <authorList>
            <person name="Sun Q."/>
            <person name="Mori K."/>
        </authorList>
    </citation>
    <scope>NUCLEOTIDE SEQUENCE [LARGE SCALE GENOMIC DNA]</scope>
    <source>
        <strain evidence="3 4">CECT 8460</strain>
    </source>
</reference>
<name>A0ABV5GBN7_9FLAO</name>
<keyword evidence="1" id="KW-0732">Signal</keyword>
<evidence type="ECO:0000313" key="3">
    <source>
        <dbReference type="EMBL" id="MFB9088489.1"/>
    </source>
</evidence>
<feature type="domain" description="DUF3347" evidence="2">
    <location>
        <begin position="152"/>
        <end position="242"/>
    </location>
</feature>
<dbReference type="InterPro" id="IPR036163">
    <property type="entry name" value="HMA_dom_sf"/>
</dbReference>
<keyword evidence="4" id="KW-1185">Reference proteome</keyword>